<dbReference type="AlphaFoldDB" id="A0A383B2T8"/>
<dbReference type="EMBL" id="UINC01196957">
    <property type="protein sequence ID" value="SVE14201.1"/>
    <property type="molecule type" value="Genomic_DNA"/>
</dbReference>
<dbReference type="SUPFAM" id="SSF53474">
    <property type="entry name" value="alpha/beta-Hydrolases"/>
    <property type="match status" value="1"/>
</dbReference>
<evidence type="ECO:0000259" key="1">
    <source>
        <dbReference type="Pfam" id="PF00561"/>
    </source>
</evidence>
<dbReference type="GO" id="GO:0016020">
    <property type="term" value="C:membrane"/>
    <property type="evidence" value="ECO:0007669"/>
    <property type="project" value="TreeGrafter"/>
</dbReference>
<sequence>MGYTEHRFRAQDGLELYYRDYGDRLATTTPILCLAGLTRNAMDFHDLALHLCPRRRVILLDLRGRGQSEYDPNPNNYTPQTYLSDISHLLTVTNCHKIIIIGTSLGGLIAMALGAVRATALAGVVLNDIGPEIDPAGVARISSYAGKSPSAMNLDQAAEHMENLFAA</sequence>
<gene>
    <name evidence="2" type="ORF">METZ01_LOCUS467055</name>
</gene>
<reference evidence="2" key="1">
    <citation type="submission" date="2018-05" db="EMBL/GenBank/DDBJ databases">
        <authorList>
            <person name="Lanie J.A."/>
            <person name="Ng W.-L."/>
            <person name="Kazmierczak K.M."/>
            <person name="Andrzejewski T.M."/>
            <person name="Davidsen T.M."/>
            <person name="Wayne K.J."/>
            <person name="Tettelin H."/>
            <person name="Glass J.I."/>
            <person name="Rusch D."/>
            <person name="Podicherti R."/>
            <person name="Tsui H.-C.T."/>
            <person name="Winkler M.E."/>
        </authorList>
    </citation>
    <scope>NUCLEOTIDE SEQUENCE</scope>
</reference>
<dbReference type="PANTHER" id="PTHR43798">
    <property type="entry name" value="MONOACYLGLYCEROL LIPASE"/>
    <property type="match status" value="1"/>
</dbReference>
<dbReference type="InterPro" id="IPR050266">
    <property type="entry name" value="AB_hydrolase_sf"/>
</dbReference>
<feature type="domain" description="AB hydrolase-1" evidence="1">
    <location>
        <begin position="30"/>
        <end position="134"/>
    </location>
</feature>
<feature type="non-terminal residue" evidence="2">
    <location>
        <position position="167"/>
    </location>
</feature>
<dbReference type="InterPro" id="IPR000073">
    <property type="entry name" value="AB_hydrolase_1"/>
</dbReference>
<proteinExistence type="predicted"/>
<dbReference type="Pfam" id="PF00561">
    <property type="entry name" value="Abhydrolase_1"/>
    <property type="match status" value="1"/>
</dbReference>
<organism evidence="2">
    <name type="scientific">marine metagenome</name>
    <dbReference type="NCBI Taxonomy" id="408172"/>
    <lineage>
        <taxon>unclassified sequences</taxon>
        <taxon>metagenomes</taxon>
        <taxon>ecological metagenomes</taxon>
    </lineage>
</organism>
<protein>
    <recommendedName>
        <fullName evidence="1">AB hydrolase-1 domain-containing protein</fullName>
    </recommendedName>
</protein>
<evidence type="ECO:0000313" key="2">
    <source>
        <dbReference type="EMBL" id="SVE14201.1"/>
    </source>
</evidence>
<name>A0A383B2T8_9ZZZZ</name>
<dbReference type="PANTHER" id="PTHR43798:SF33">
    <property type="entry name" value="HYDROLASE, PUTATIVE (AFU_ORTHOLOGUE AFUA_2G14860)-RELATED"/>
    <property type="match status" value="1"/>
</dbReference>
<dbReference type="InterPro" id="IPR029058">
    <property type="entry name" value="AB_hydrolase_fold"/>
</dbReference>
<accession>A0A383B2T8</accession>
<dbReference type="PRINTS" id="PR00111">
    <property type="entry name" value="ABHYDROLASE"/>
</dbReference>
<dbReference type="Gene3D" id="3.40.50.1820">
    <property type="entry name" value="alpha/beta hydrolase"/>
    <property type="match status" value="1"/>
</dbReference>